<organism evidence="2">
    <name type="scientific">Candidatus Heimdallarchaeum aukensis</name>
    <dbReference type="NCBI Taxonomy" id="2876573"/>
    <lineage>
        <taxon>Archaea</taxon>
        <taxon>Promethearchaeati</taxon>
        <taxon>Candidatus Heimdallarchaeota</taxon>
        <taxon>Candidatus Heimdallarchaeia (ex Rinke et al. 2021) (nom. nud.)</taxon>
        <taxon>Candidatus Heimdallarchaeales</taxon>
        <taxon>Candidatus Heimdallarchaeaceae</taxon>
        <taxon>Candidatus Heimdallarchaeum</taxon>
    </lineage>
</organism>
<dbReference type="AlphaFoldDB" id="A0A9Y1FKZ7"/>
<reference evidence="2" key="1">
    <citation type="journal article" date="2022" name="Nat. Microbiol.">
        <title>Unique mobile elements and scalable gene flow at the prokaryote-eukaryote boundary revealed by circularized Asgard archaea genomes.</title>
        <authorList>
            <person name="Wu F."/>
            <person name="Speth D.R."/>
            <person name="Philosof A."/>
            <person name="Cremiere A."/>
            <person name="Narayanan A."/>
            <person name="Barco R.A."/>
            <person name="Connon S.A."/>
            <person name="Amend J.P."/>
            <person name="Antoshechkin I.A."/>
            <person name="Orphan V.J."/>
        </authorList>
    </citation>
    <scope>NUCLEOTIDE SEQUENCE</scope>
    <source>
        <strain evidence="2">PM71</strain>
    </source>
</reference>
<evidence type="ECO:0000256" key="1">
    <source>
        <dbReference type="SAM" id="Phobius"/>
    </source>
</evidence>
<feature type="transmembrane region" description="Helical" evidence="1">
    <location>
        <begin position="181"/>
        <end position="201"/>
    </location>
</feature>
<accession>A0A9Y1FKZ7</accession>
<keyword evidence="1" id="KW-1133">Transmembrane helix</keyword>
<feature type="transmembrane region" description="Helical" evidence="1">
    <location>
        <begin position="119"/>
        <end position="145"/>
    </location>
</feature>
<feature type="transmembrane region" description="Helical" evidence="1">
    <location>
        <begin position="23"/>
        <end position="44"/>
    </location>
</feature>
<feature type="transmembrane region" description="Helical" evidence="1">
    <location>
        <begin position="151"/>
        <end position="174"/>
    </location>
</feature>
<dbReference type="Proteomes" id="UP001201020">
    <property type="component" value="Chromosome"/>
</dbReference>
<dbReference type="EMBL" id="CP084166">
    <property type="protein sequence ID" value="UJG41157.1"/>
    <property type="molecule type" value="Genomic_DNA"/>
</dbReference>
<sequence length="209" mass="22478">MKSDNDIGKILTLTGGENILRRYFVMNGFDGALTALGLIIGSMIAHGFKSGTPEQDMVAAKTLLILGISASMAMGISGFWIAYLTERAERTKEIKDLEADMITNLNNTRLAKANLKVSWIISAVDGLSPFLFATISISPFLLVLVKAFNMQVGYIISISLIVVEVVILGMLLGAISKENKIIYALKILPAIIILALLTFLLELVTGGTG</sequence>
<proteinExistence type="predicted"/>
<feature type="transmembrane region" description="Helical" evidence="1">
    <location>
        <begin position="64"/>
        <end position="85"/>
    </location>
</feature>
<evidence type="ECO:0008006" key="3">
    <source>
        <dbReference type="Google" id="ProtNLM"/>
    </source>
</evidence>
<evidence type="ECO:0000313" key="2">
    <source>
        <dbReference type="EMBL" id="UJG41157.1"/>
    </source>
</evidence>
<keyword evidence="1" id="KW-0472">Membrane</keyword>
<keyword evidence="1" id="KW-0812">Transmembrane</keyword>
<name>A0A9Y1FKZ7_9ARCH</name>
<gene>
    <name evidence="2" type="ORF">K9W45_01530</name>
</gene>
<protein>
    <recommendedName>
        <fullName evidence="3">VIT family protein</fullName>
    </recommendedName>
</protein>